<dbReference type="RefSeq" id="WP_020885541.1">
    <property type="nucleotide sequence ID" value="NZ_ATHI01000001.1"/>
</dbReference>
<keyword evidence="2 6" id="KW-0436">Ligase</keyword>
<dbReference type="GO" id="GO:0005524">
    <property type="term" value="F:ATP binding"/>
    <property type="evidence" value="ECO:0007669"/>
    <property type="project" value="UniProtKB-UniRule"/>
</dbReference>
<dbReference type="AlphaFoldDB" id="S7TFY0"/>
<dbReference type="GO" id="GO:0046872">
    <property type="term" value="F:metal ion binding"/>
    <property type="evidence" value="ECO:0007669"/>
    <property type="project" value="InterPro"/>
</dbReference>
<dbReference type="EMBL" id="ATHI01000001">
    <property type="protein sequence ID" value="EPR36127.1"/>
    <property type="molecule type" value="Genomic_DNA"/>
</dbReference>
<dbReference type="InterPro" id="IPR011095">
    <property type="entry name" value="Dala_Dala_lig_C"/>
</dbReference>
<sequence>MRVALLTSRLAPDSPADDLDSLVQAEAVGEALRSLGHATVNVSADLDLSRLLAEIKAARVDAVFNLAETLMGTDALAHVVPDVLARAGVACTGSGGTALVLSNDKPLAKRLLAARGIPTPAWAEVWSETGAASRTNATDLLTTPFSQAAQKGPDARRTKSSRPTRSPATRGLELFTATQQMGLFQQPARFAPGPYIIKPCREHASKGIGQDSVVEAASPADLAEALAKAHARQGLDLFAEAYVEGREFAVSLLADEDGLPRALPPAEMRFSGQWRRTILTYDAKWNPECPEYGLSTRAFDLSPEDAGLTSTLSALALACWRAFGLSGYARVDFRVDKNGAPWVIDINANPCLAPDAGFAAACEQAGIPYGRAVERILSAAVRTRNTHA</sequence>
<proteinExistence type="inferred from homology"/>
<evidence type="ECO:0000256" key="2">
    <source>
        <dbReference type="ARBA" id="ARBA00022598"/>
    </source>
</evidence>
<keyword evidence="3" id="KW-0067">ATP-binding</keyword>
<dbReference type="SUPFAM" id="SSF56059">
    <property type="entry name" value="Glutathione synthetase ATP-binding domain-like"/>
    <property type="match status" value="1"/>
</dbReference>
<protein>
    <submittedName>
        <fullName evidence="6">D-alanine--D-alanine ligase domain protein</fullName>
    </submittedName>
</protein>
<feature type="domain" description="ATP-grasp" evidence="5">
    <location>
        <begin position="158"/>
        <end position="378"/>
    </location>
</feature>
<evidence type="ECO:0000313" key="6">
    <source>
        <dbReference type="EMBL" id="EPR36127.1"/>
    </source>
</evidence>
<evidence type="ECO:0000256" key="4">
    <source>
        <dbReference type="SAM" id="MobiDB-lite"/>
    </source>
</evidence>
<dbReference type="InterPro" id="IPR011761">
    <property type="entry name" value="ATP-grasp"/>
</dbReference>
<evidence type="ECO:0000256" key="3">
    <source>
        <dbReference type="PROSITE-ProRule" id="PRU00409"/>
    </source>
</evidence>
<keyword evidence="7" id="KW-1185">Reference proteome</keyword>
<name>S7TFY0_9BACT</name>
<dbReference type="Proteomes" id="UP000014975">
    <property type="component" value="Unassembled WGS sequence"/>
</dbReference>
<evidence type="ECO:0000256" key="1">
    <source>
        <dbReference type="ARBA" id="ARBA00010871"/>
    </source>
</evidence>
<evidence type="ECO:0000313" key="7">
    <source>
        <dbReference type="Proteomes" id="UP000014975"/>
    </source>
</evidence>
<dbReference type="STRING" id="1121439.dsat_1655"/>
<dbReference type="Gene3D" id="3.40.50.20">
    <property type="match status" value="1"/>
</dbReference>
<accession>S7TFY0</accession>
<dbReference type="Pfam" id="PF07478">
    <property type="entry name" value="Dala_Dala_lig_C"/>
    <property type="match status" value="1"/>
</dbReference>
<feature type="region of interest" description="Disordered" evidence="4">
    <location>
        <begin position="147"/>
        <end position="169"/>
    </location>
</feature>
<dbReference type="eggNOG" id="COG1181">
    <property type="taxonomic scope" value="Bacteria"/>
</dbReference>
<organism evidence="6 7">
    <name type="scientific">Alkalidesulfovibrio alkalitolerans DSM 16529</name>
    <dbReference type="NCBI Taxonomy" id="1121439"/>
    <lineage>
        <taxon>Bacteria</taxon>
        <taxon>Pseudomonadati</taxon>
        <taxon>Thermodesulfobacteriota</taxon>
        <taxon>Desulfovibrionia</taxon>
        <taxon>Desulfovibrionales</taxon>
        <taxon>Desulfovibrionaceae</taxon>
        <taxon>Alkalidesulfovibrio</taxon>
    </lineage>
</organism>
<dbReference type="Gene3D" id="3.30.1490.20">
    <property type="entry name" value="ATP-grasp fold, A domain"/>
    <property type="match status" value="1"/>
</dbReference>
<evidence type="ECO:0000259" key="5">
    <source>
        <dbReference type="PROSITE" id="PS50975"/>
    </source>
</evidence>
<comment type="similarity">
    <text evidence="1">Belongs to the D-alanine--D-alanine ligase family.</text>
</comment>
<dbReference type="PANTHER" id="PTHR23132">
    <property type="entry name" value="D-ALANINE--D-ALANINE LIGASE"/>
    <property type="match status" value="1"/>
</dbReference>
<dbReference type="PATRIC" id="fig|1121439.3.peg.37"/>
<keyword evidence="3" id="KW-0547">Nucleotide-binding</keyword>
<dbReference type="InterPro" id="IPR013815">
    <property type="entry name" value="ATP_grasp_subdomain_1"/>
</dbReference>
<dbReference type="OrthoDB" id="9813261at2"/>
<dbReference type="Gene3D" id="3.30.470.20">
    <property type="entry name" value="ATP-grasp fold, B domain"/>
    <property type="match status" value="2"/>
</dbReference>
<dbReference type="PROSITE" id="PS50975">
    <property type="entry name" value="ATP_GRASP"/>
    <property type="match status" value="1"/>
</dbReference>
<dbReference type="PANTHER" id="PTHR23132:SF23">
    <property type="entry name" value="D-ALANINE--D-ALANINE LIGASE B"/>
    <property type="match status" value="1"/>
</dbReference>
<dbReference type="GO" id="GO:0008716">
    <property type="term" value="F:D-alanine-D-alanine ligase activity"/>
    <property type="evidence" value="ECO:0007669"/>
    <property type="project" value="InterPro"/>
</dbReference>
<gene>
    <name evidence="6" type="ORF">dsat_1655</name>
</gene>
<comment type="caution">
    <text evidence="6">The sequence shown here is derived from an EMBL/GenBank/DDBJ whole genome shotgun (WGS) entry which is preliminary data.</text>
</comment>
<reference evidence="6 7" key="1">
    <citation type="journal article" date="2013" name="Genome Announc.">
        <title>Draft genome sequences for three mercury-methylating, sulfate-reducing bacteria.</title>
        <authorList>
            <person name="Brown S.D."/>
            <person name="Hurt R.A.Jr."/>
            <person name="Gilmour C.C."/>
            <person name="Elias D.A."/>
        </authorList>
    </citation>
    <scope>NUCLEOTIDE SEQUENCE [LARGE SCALE GENOMIC DNA]</scope>
    <source>
        <strain evidence="6 7">DSM 16529</strain>
    </source>
</reference>